<dbReference type="HAMAP" id="MF_00185">
    <property type="entry name" value="IPP_trans"/>
    <property type="match status" value="1"/>
</dbReference>
<dbReference type="Gene3D" id="3.40.50.300">
    <property type="entry name" value="P-loop containing nucleotide triphosphate hydrolases"/>
    <property type="match status" value="1"/>
</dbReference>
<evidence type="ECO:0000256" key="9">
    <source>
        <dbReference type="ARBA" id="ARBA00049563"/>
    </source>
</evidence>
<keyword evidence="8 10" id="KW-0460">Magnesium</keyword>
<feature type="binding site" evidence="10">
    <location>
        <begin position="17"/>
        <end position="24"/>
    </location>
    <ligand>
        <name>ATP</name>
        <dbReference type="ChEBI" id="CHEBI:30616"/>
    </ligand>
</feature>
<dbReference type="InterPro" id="IPR039657">
    <property type="entry name" value="Dimethylallyltransferase"/>
</dbReference>
<comment type="subunit">
    <text evidence="10">Monomer.</text>
</comment>
<dbReference type="PANTHER" id="PTHR11088:SF60">
    <property type="entry name" value="TRNA DIMETHYLALLYLTRANSFERASE"/>
    <property type="match status" value="1"/>
</dbReference>
<dbReference type="Gene3D" id="1.10.20.140">
    <property type="match status" value="1"/>
</dbReference>
<dbReference type="GO" id="GO:0006400">
    <property type="term" value="P:tRNA modification"/>
    <property type="evidence" value="ECO:0007669"/>
    <property type="project" value="TreeGrafter"/>
</dbReference>
<reference evidence="15 16" key="1">
    <citation type="submission" date="2021-07" db="EMBL/GenBank/DDBJ databases">
        <title>Karlodiniumbacter phycospheric gen. nov., sp. nov., a phycosphere bacterium isolated from karlodinium veneficum.</title>
        <authorList>
            <person name="Peng Y."/>
            <person name="Jiang L."/>
            <person name="Lee J."/>
        </authorList>
    </citation>
    <scope>NUCLEOTIDE SEQUENCE</scope>
    <source>
        <strain evidence="15 16">N5</strain>
    </source>
</reference>
<evidence type="ECO:0000256" key="3">
    <source>
        <dbReference type="ARBA" id="ARBA00005842"/>
    </source>
</evidence>
<keyword evidence="5 10" id="KW-0819">tRNA processing</keyword>
<gene>
    <name evidence="10 15" type="primary">miaA</name>
    <name evidence="14" type="ORF">KUL25_05985</name>
    <name evidence="15" type="ORF">KUL25_05990</name>
</gene>
<dbReference type="EMBL" id="CP078073">
    <property type="protein sequence ID" value="QXL89063.1"/>
    <property type="molecule type" value="Genomic_DNA"/>
</dbReference>
<evidence type="ECO:0000256" key="7">
    <source>
        <dbReference type="ARBA" id="ARBA00022840"/>
    </source>
</evidence>
<keyword evidence="6 10" id="KW-0547">Nucleotide-binding</keyword>
<proteinExistence type="inferred from homology"/>
<evidence type="ECO:0000256" key="4">
    <source>
        <dbReference type="ARBA" id="ARBA00022679"/>
    </source>
</evidence>
<sequence>MIDIASIPSDAPVLIVGPTASGKTALAISIARAQGRPVVNADALQVYAGWRVLTARPSPEEEAQAPHHLFGHVPFEAHYDVGQWLRDVTPYLARNPVIVGGTGLYFRALTQGLADIPPTPPDVRAAGDALSLDDLLADLRAGDPVLAARIDCHNRMRVQRGWEVLRATGRPLSDWQDATGAPLLPLAQTTALALMPDRAWLNARIAARFEHMIEDGALDEARANLPRWSRAGGAAKAIGAPELIAHLQGHLPLADARDAAIIATRQYAKRQRSWQRGNTVGWRQIPLP</sequence>
<evidence type="ECO:0000256" key="10">
    <source>
        <dbReference type="HAMAP-Rule" id="MF_00185"/>
    </source>
</evidence>
<keyword evidence="7 10" id="KW-0067">ATP-binding</keyword>
<dbReference type="EC" id="2.5.1.75" evidence="10"/>
<feature type="binding site" evidence="10">
    <location>
        <begin position="19"/>
        <end position="24"/>
    </location>
    <ligand>
        <name>substrate</name>
    </ligand>
</feature>
<dbReference type="GO" id="GO:0052381">
    <property type="term" value="F:tRNA dimethylallyltransferase activity"/>
    <property type="evidence" value="ECO:0007669"/>
    <property type="project" value="UniProtKB-UniRule"/>
</dbReference>
<dbReference type="Proteomes" id="UP000693972">
    <property type="component" value="Unassembled WGS sequence"/>
</dbReference>
<comment type="caution">
    <text evidence="10">Lacks conserved residue(s) required for the propagation of feature annotation.</text>
</comment>
<comment type="function">
    <text evidence="2 10 12">Catalyzes the transfer of a dimethylallyl group onto the adenine at position 37 in tRNAs that read codons beginning with uridine, leading to the formation of N6-(dimethylallyl)adenosine (i(6)A).</text>
</comment>
<evidence type="ECO:0000256" key="12">
    <source>
        <dbReference type="RuleBase" id="RU003784"/>
    </source>
</evidence>
<protein>
    <recommendedName>
        <fullName evidence="10">tRNA dimethylallyltransferase</fullName>
        <ecNumber evidence="10">2.5.1.75</ecNumber>
    </recommendedName>
    <alternativeName>
        <fullName evidence="10">Dimethylallyl diphosphate:tRNA dimethylallyltransferase</fullName>
        <shortName evidence="10">DMAPP:tRNA dimethylallyltransferase</shortName>
        <shortName evidence="10">DMATase</shortName>
    </alternativeName>
    <alternativeName>
        <fullName evidence="10">Isopentenyl-diphosphate:tRNA isopentenyltransferase</fullName>
        <shortName evidence="10">IPP transferase</shortName>
        <shortName evidence="10">IPPT</shortName>
        <shortName evidence="10">IPTase</shortName>
    </alternativeName>
</protein>
<comment type="cofactor">
    <cofactor evidence="1 10">
        <name>Mg(2+)</name>
        <dbReference type="ChEBI" id="CHEBI:18420"/>
    </cofactor>
</comment>
<dbReference type="GO" id="GO:0005524">
    <property type="term" value="F:ATP binding"/>
    <property type="evidence" value="ECO:0007669"/>
    <property type="project" value="UniProtKB-UniRule"/>
</dbReference>
<evidence type="ECO:0000256" key="5">
    <source>
        <dbReference type="ARBA" id="ARBA00022694"/>
    </source>
</evidence>
<evidence type="ECO:0000313" key="14">
    <source>
        <dbReference type="EMBL" id="MBY4892312.1"/>
    </source>
</evidence>
<accession>A0A975YH17</accession>
<evidence type="ECO:0000256" key="8">
    <source>
        <dbReference type="ARBA" id="ARBA00022842"/>
    </source>
</evidence>
<feature type="site" description="Interaction with substrate tRNA" evidence="10">
    <location>
        <position position="102"/>
    </location>
</feature>
<evidence type="ECO:0000256" key="1">
    <source>
        <dbReference type="ARBA" id="ARBA00001946"/>
    </source>
</evidence>
<organism evidence="15">
    <name type="scientific">Gymnodinialimonas phycosphaerae</name>
    <dbReference type="NCBI Taxonomy" id="2841589"/>
    <lineage>
        <taxon>Bacteria</taxon>
        <taxon>Pseudomonadati</taxon>
        <taxon>Pseudomonadota</taxon>
        <taxon>Alphaproteobacteria</taxon>
        <taxon>Rhodobacterales</taxon>
        <taxon>Paracoccaceae</taxon>
        <taxon>Gymnodinialimonas</taxon>
    </lineage>
</organism>
<feature type="site" description="Interaction with substrate tRNA" evidence="10">
    <location>
        <position position="124"/>
    </location>
</feature>
<comment type="catalytic activity">
    <reaction evidence="9 10 11">
        <text>adenosine(37) in tRNA + dimethylallyl diphosphate = N(6)-dimethylallyladenosine(37) in tRNA + diphosphate</text>
        <dbReference type="Rhea" id="RHEA:26482"/>
        <dbReference type="Rhea" id="RHEA-COMP:10162"/>
        <dbReference type="Rhea" id="RHEA-COMP:10375"/>
        <dbReference type="ChEBI" id="CHEBI:33019"/>
        <dbReference type="ChEBI" id="CHEBI:57623"/>
        <dbReference type="ChEBI" id="CHEBI:74411"/>
        <dbReference type="ChEBI" id="CHEBI:74415"/>
        <dbReference type="EC" id="2.5.1.75"/>
    </reaction>
</comment>
<name>A0A975YH17_9RHOB</name>
<evidence type="ECO:0000256" key="6">
    <source>
        <dbReference type="ARBA" id="ARBA00022741"/>
    </source>
</evidence>
<comment type="similarity">
    <text evidence="3 10 13">Belongs to the IPP transferase family.</text>
</comment>
<dbReference type="InterPro" id="IPR018022">
    <property type="entry name" value="IPT"/>
</dbReference>
<evidence type="ECO:0000256" key="13">
    <source>
        <dbReference type="RuleBase" id="RU003785"/>
    </source>
</evidence>
<dbReference type="Pfam" id="PF01715">
    <property type="entry name" value="IPPT"/>
    <property type="match status" value="1"/>
</dbReference>
<keyword evidence="4 10" id="KW-0808">Transferase</keyword>
<dbReference type="InterPro" id="IPR027417">
    <property type="entry name" value="P-loop_NTPase"/>
</dbReference>
<dbReference type="PANTHER" id="PTHR11088">
    <property type="entry name" value="TRNA DIMETHYLALLYLTRANSFERASE"/>
    <property type="match status" value="1"/>
</dbReference>
<evidence type="ECO:0000313" key="15">
    <source>
        <dbReference type="EMBL" id="QXL89063.1"/>
    </source>
</evidence>
<dbReference type="EMBL" id="JAIMBW010000001">
    <property type="protein sequence ID" value="MBY4892312.1"/>
    <property type="molecule type" value="Genomic_DNA"/>
</dbReference>
<evidence type="ECO:0000256" key="11">
    <source>
        <dbReference type="RuleBase" id="RU003783"/>
    </source>
</evidence>
<dbReference type="NCBIfam" id="TIGR00174">
    <property type="entry name" value="miaA"/>
    <property type="match status" value="1"/>
</dbReference>
<dbReference type="RefSeq" id="WP_257892114.1">
    <property type="nucleotide sequence ID" value="NZ_JAIMBW010000001.1"/>
</dbReference>
<dbReference type="AlphaFoldDB" id="A0A975YH17"/>
<evidence type="ECO:0000313" key="16">
    <source>
        <dbReference type="Proteomes" id="UP000693972"/>
    </source>
</evidence>
<keyword evidence="16" id="KW-1185">Reference proteome</keyword>
<dbReference type="SUPFAM" id="SSF52540">
    <property type="entry name" value="P-loop containing nucleoside triphosphate hydrolases"/>
    <property type="match status" value="2"/>
</dbReference>
<evidence type="ECO:0000256" key="2">
    <source>
        <dbReference type="ARBA" id="ARBA00003213"/>
    </source>
</evidence>